<evidence type="ECO:0000313" key="3">
    <source>
        <dbReference type="Proteomes" id="UP000737018"/>
    </source>
</evidence>
<dbReference type="AlphaFoldDB" id="A0A8J4QDD4"/>
<name>A0A8J4QDD4_9ROSI</name>
<proteinExistence type="predicted"/>
<dbReference type="Proteomes" id="UP000737018">
    <property type="component" value="Unassembled WGS sequence"/>
</dbReference>
<feature type="compositionally biased region" description="Basic residues" evidence="1">
    <location>
        <begin position="143"/>
        <end position="157"/>
    </location>
</feature>
<feature type="region of interest" description="Disordered" evidence="1">
    <location>
        <begin position="133"/>
        <end position="157"/>
    </location>
</feature>
<protein>
    <submittedName>
        <fullName evidence="2">Uncharacterized protein</fullName>
    </submittedName>
</protein>
<reference evidence="2" key="1">
    <citation type="submission" date="2020-03" db="EMBL/GenBank/DDBJ databases">
        <title>Castanea mollissima Vanexum genome sequencing.</title>
        <authorList>
            <person name="Staton M."/>
        </authorList>
    </citation>
    <scope>NUCLEOTIDE SEQUENCE</scope>
    <source>
        <tissue evidence="2">Leaf</tissue>
    </source>
</reference>
<dbReference type="EMBL" id="JRKL02004849">
    <property type="protein sequence ID" value="KAF3951645.1"/>
    <property type="molecule type" value="Genomic_DNA"/>
</dbReference>
<gene>
    <name evidence="2" type="ORF">CMV_022729</name>
</gene>
<dbReference type="OrthoDB" id="1572185at2759"/>
<sequence length="195" mass="22059">MSANNKEPETVSLCDMVDDLVHDESEINEDQNNVDLSLDDSNQPFACNRHSEPHLDMVEPQVSSTMMRNSLMLQFLEVAEVGSQSEKQYKHLGQTLRKVHEELLAMQDVQDVDDLGSPDNTILNSQVLSNLPMTLRDPPHVPSKGRPKALRQKHPKEKQLMKKRKCSICKETGHGCCKYKLDTTFRVNASTTKSN</sequence>
<comment type="caution">
    <text evidence="2">The sequence shown here is derived from an EMBL/GenBank/DDBJ whole genome shotgun (WGS) entry which is preliminary data.</text>
</comment>
<evidence type="ECO:0000313" key="2">
    <source>
        <dbReference type="EMBL" id="KAF3951645.1"/>
    </source>
</evidence>
<accession>A0A8J4QDD4</accession>
<evidence type="ECO:0000256" key="1">
    <source>
        <dbReference type="SAM" id="MobiDB-lite"/>
    </source>
</evidence>
<organism evidence="2 3">
    <name type="scientific">Castanea mollissima</name>
    <name type="common">Chinese chestnut</name>
    <dbReference type="NCBI Taxonomy" id="60419"/>
    <lineage>
        <taxon>Eukaryota</taxon>
        <taxon>Viridiplantae</taxon>
        <taxon>Streptophyta</taxon>
        <taxon>Embryophyta</taxon>
        <taxon>Tracheophyta</taxon>
        <taxon>Spermatophyta</taxon>
        <taxon>Magnoliopsida</taxon>
        <taxon>eudicotyledons</taxon>
        <taxon>Gunneridae</taxon>
        <taxon>Pentapetalae</taxon>
        <taxon>rosids</taxon>
        <taxon>fabids</taxon>
        <taxon>Fagales</taxon>
        <taxon>Fagaceae</taxon>
        <taxon>Castanea</taxon>
    </lineage>
</organism>
<keyword evidence="3" id="KW-1185">Reference proteome</keyword>